<dbReference type="SMART" id="SM00240">
    <property type="entry name" value="FHA"/>
    <property type="match status" value="1"/>
</dbReference>
<reference evidence="4" key="1">
    <citation type="journal article" date="2019" name="Int. J. Syst. Evol. Microbiol.">
        <title>The Global Catalogue of Microorganisms (GCM) 10K type strain sequencing project: providing services to taxonomists for standard genome sequencing and annotation.</title>
        <authorList>
            <consortium name="The Broad Institute Genomics Platform"/>
            <consortium name="The Broad Institute Genome Sequencing Center for Infectious Disease"/>
            <person name="Wu L."/>
            <person name="Ma J."/>
        </authorList>
    </citation>
    <scope>NUCLEOTIDE SEQUENCE [LARGE SCALE GENOMIC DNA]</scope>
    <source>
        <strain evidence="4">NBRC 15640</strain>
    </source>
</reference>
<feature type="domain" description="FHA" evidence="2">
    <location>
        <begin position="32"/>
        <end position="82"/>
    </location>
</feature>
<dbReference type="PROSITE" id="PS50006">
    <property type="entry name" value="FHA_DOMAIN"/>
    <property type="match status" value="1"/>
</dbReference>
<evidence type="ECO:0000256" key="1">
    <source>
        <dbReference type="SAM" id="MobiDB-lite"/>
    </source>
</evidence>
<feature type="region of interest" description="Disordered" evidence="1">
    <location>
        <begin position="225"/>
        <end position="271"/>
    </location>
</feature>
<dbReference type="RefSeq" id="WP_224056015.1">
    <property type="nucleotide sequence ID" value="NZ_AP025144.1"/>
</dbReference>
<feature type="compositionally biased region" description="Polar residues" evidence="1">
    <location>
        <begin position="258"/>
        <end position="271"/>
    </location>
</feature>
<evidence type="ECO:0000259" key="2">
    <source>
        <dbReference type="PROSITE" id="PS50006"/>
    </source>
</evidence>
<proteinExistence type="predicted"/>
<keyword evidence="4" id="KW-1185">Reference proteome</keyword>
<name>A0AAV5NJL3_9VIBR</name>
<dbReference type="InterPro" id="IPR000253">
    <property type="entry name" value="FHA_dom"/>
</dbReference>
<dbReference type="EMBL" id="BSNX01000001">
    <property type="protein sequence ID" value="GLQ70798.1"/>
    <property type="molecule type" value="Genomic_DNA"/>
</dbReference>
<dbReference type="InterPro" id="IPR046883">
    <property type="entry name" value="T6SS_FHA_C"/>
</dbReference>
<dbReference type="Gene3D" id="2.60.200.20">
    <property type="match status" value="1"/>
</dbReference>
<gene>
    <name evidence="3" type="ORF">GCM10007932_01580</name>
</gene>
<accession>A0AAV5NJL3</accession>
<sequence length="466" mass="52099">MGIVLSINSFHKFTSEIQGEFEFSDNNVKDSIKLGRAESCDWILPDPERVVSSVHAELIRFGEDYLIRDLSTNGLFINRSVTPVGNGNEIKLNDNDIITFGEYEILVELKSSAQDTLHFHNDTDNHDIFGQSDISSFEQSKPFESDVANNKFQDDFVNSLSNEPVFESDIGLTDDFFNLSETHVTNELVGDTPVAENVQQAQSTQARSSLQSSPVQNKVIEKEEAVLQAPSNPQPVSPAPRNEIERPMPGRSAPRPSQPQRTPESPIQANSQANSNELDAFLSGLGISRNMVPSQHSDEWFKQLGESFSLLLGGLMDTLHHRAEFKQTNRLNHTAFQRHENNPLKFSANLEDAIHNLYNRNSSSFLGPQNAIQEAFDDIEKHEKALMQGVDGAVKGVMGLLNPEYISSMNAGDGVLEKIIPGKTQANFWKNYEKQYLDLTNELEGNSIPFYLEDFAKSYEMALKKG</sequence>
<dbReference type="Proteomes" id="UP001156690">
    <property type="component" value="Unassembled WGS sequence"/>
</dbReference>
<protein>
    <recommendedName>
        <fullName evidence="2">FHA domain-containing protein</fullName>
    </recommendedName>
</protein>
<evidence type="ECO:0000313" key="3">
    <source>
        <dbReference type="EMBL" id="GLQ70798.1"/>
    </source>
</evidence>
<dbReference type="InterPro" id="IPR008984">
    <property type="entry name" value="SMAD_FHA_dom_sf"/>
</dbReference>
<dbReference type="SUPFAM" id="SSF49879">
    <property type="entry name" value="SMAD/FHA domain"/>
    <property type="match status" value="1"/>
</dbReference>
<evidence type="ECO:0000313" key="4">
    <source>
        <dbReference type="Proteomes" id="UP001156690"/>
    </source>
</evidence>
<dbReference type="Pfam" id="PF20232">
    <property type="entry name" value="T6SS_FHA_C"/>
    <property type="match status" value="1"/>
</dbReference>
<dbReference type="InterPro" id="IPR017735">
    <property type="entry name" value="T6SS_FHA"/>
</dbReference>
<dbReference type="Pfam" id="PF00498">
    <property type="entry name" value="FHA"/>
    <property type="match status" value="1"/>
</dbReference>
<dbReference type="AlphaFoldDB" id="A0AAV5NJL3"/>
<comment type="caution">
    <text evidence="3">The sequence shown here is derived from an EMBL/GenBank/DDBJ whole genome shotgun (WGS) entry which is preliminary data.</text>
</comment>
<organism evidence="3 4">
    <name type="scientific">Vibrio penaeicida</name>
    <dbReference type="NCBI Taxonomy" id="104609"/>
    <lineage>
        <taxon>Bacteria</taxon>
        <taxon>Pseudomonadati</taxon>
        <taxon>Pseudomonadota</taxon>
        <taxon>Gammaproteobacteria</taxon>
        <taxon>Vibrionales</taxon>
        <taxon>Vibrionaceae</taxon>
        <taxon>Vibrio</taxon>
    </lineage>
</organism>
<dbReference type="CDD" id="cd00060">
    <property type="entry name" value="FHA"/>
    <property type="match status" value="1"/>
</dbReference>
<dbReference type="NCBIfam" id="TIGR03354">
    <property type="entry name" value="VI_FHA"/>
    <property type="match status" value="1"/>
</dbReference>